<evidence type="ECO:0000313" key="2">
    <source>
        <dbReference type="Proteomes" id="UP001501682"/>
    </source>
</evidence>
<protein>
    <recommendedName>
        <fullName evidence="3">Apea-like HEPN domain-containing protein</fullName>
    </recommendedName>
</protein>
<dbReference type="RefSeq" id="WP_344712307.1">
    <property type="nucleotide sequence ID" value="NZ_BAABCB010000002.1"/>
</dbReference>
<dbReference type="EMBL" id="BAABCB010000002">
    <property type="protein sequence ID" value="GAA4240846.1"/>
    <property type="molecule type" value="Genomic_DNA"/>
</dbReference>
<gene>
    <name evidence="1" type="ORF">GCM10022292_05040</name>
</gene>
<keyword evidence="2" id="KW-1185">Reference proteome</keyword>
<proteinExistence type="predicted"/>
<name>A0ABP8CLN1_9FLAO</name>
<comment type="caution">
    <text evidence="1">The sequence shown here is derived from an EMBL/GenBank/DDBJ whole genome shotgun (WGS) entry which is preliminary data.</text>
</comment>
<evidence type="ECO:0008006" key="3">
    <source>
        <dbReference type="Google" id="ProtNLM"/>
    </source>
</evidence>
<accession>A0ABP8CLN1</accession>
<dbReference type="Proteomes" id="UP001501682">
    <property type="component" value="Unassembled WGS sequence"/>
</dbReference>
<evidence type="ECO:0000313" key="1">
    <source>
        <dbReference type="EMBL" id="GAA4240846.1"/>
    </source>
</evidence>
<sequence>MIEKLNNEAKKLTKLLTVETIIVSKTKPKLTGTNKEKDVIDISDKIVGDFVERSTDHIGNTTSIFKSDKKQKIGFTESDYPQFKLLIEKLYSFGNISRITTLDFIQTHSFDWIVSHYKNDSENSIYEHIIKVIKDKIEHYTFYFPMFNLEIESSFKIGNVEFTFLTKDYFDRLYQRMKSKDETVTEENFKQIFRKDFQGQVLVKTTVQAEKSKAEKLAQLQAEIAVDILKLYGETAIVPEKRTMFDLNFRLGYQLNSNYLSEIPGTEDSLSLNMRFNNSPFFFSKRHFNSAQNGGLSLFSNYLKLNRNSEIHNLTIQSIKLFGSAISNWDLHLRCVSLITILESVLLKENEDNKMEQRVKARLSKILTNEHKKKEEIKDVFGKIYLIRHKMVHKAKRLPIDFNELRKAQIHIIELFMRLIDLDTKFGVPNKNSLIDFLNNIKS</sequence>
<organism evidence="1 2">
    <name type="scientific">Winogradskyella damuponensis</name>
    <dbReference type="NCBI Taxonomy" id="943939"/>
    <lineage>
        <taxon>Bacteria</taxon>
        <taxon>Pseudomonadati</taxon>
        <taxon>Bacteroidota</taxon>
        <taxon>Flavobacteriia</taxon>
        <taxon>Flavobacteriales</taxon>
        <taxon>Flavobacteriaceae</taxon>
        <taxon>Winogradskyella</taxon>
    </lineage>
</organism>
<reference evidence="2" key="1">
    <citation type="journal article" date="2019" name="Int. J. Syst. Evol. Microbiol.">
        <title>The Global Catalogue of Microorganisms (GCM) 10K type strain sequencing project: providing services to taxonomists for standard genome sequencing and annotation.</title>
        <authorList>
            <consortium name="The Broad Institute Genomics Platform"/>
            <consortium name="The Broad Institute Genome Sequencing Center for Infectious Disease"/>
            <person name="Wu L."/>
            <person name="Ma J."/>
        </authorList>
    </citation>
    <scope>NUCLEOTIDE SEQUENCE [LARGE SCALE GENOMIC DNA]</scope>
    <source>
        <strain evidence="2">JCM 17633</strain>
    </source>
</reference>